<sequence>MMNTFGPRETLRPPARNETARGTGREFVRLFGPVVYALARKRGFGDAAAADLMHEVLTRAARGEGPGAGASGRDAIHARLVTATQSAMAAVRSANEDRPRRTDATGSIATFELGRTPDLDTDWESELQRQLARTAMGRVKREFSPLDWQAFWGTAVEGRTGAAVGPELGMTAGTVHVVKCQVLARLREEVDRLQLDAESWGTPARRADRPEGAVVQDLGPEDIERTSLHVPYFWRQG</sequence>
<evidence type="ECO:0000313" key="2">
    <source>
        <dbReference type="EMBL" id="MBP3955668.1"/>
    </source>
</evidence>
<dbReference type="RefSeq" id="WP_210653735.1">
    <property type="nucleotide sequence ID" value="NZ_JAGKQQ010000001.1"/>
</dbReference>
<gene>
    <name evidence="2" type="ORF">J8F10_10285</name>
</gene>
<evidence type="ECO:0000313" key="3">
    <source>
        <dbReference type="Proteomes" id="UP000676565"/>
    </source>
</evidence>
<accession>A0ABS5BPM9</accession>
<protein>
    <submittedName>
        <fullName evidence="2">Sigma-70 family RNA polymerase sigma factor</fullName>
    </submittedName>
</protein>
<dbReference type="EMBL" id="JAGKQQ010000001">
    <property type="protein sequence ID" value="MBP3955668.1"/>
    <property type="molecule type" value="Genomic_DNA"/>
</dbReference>
<comment type="caution">
    <text evidence="2">The sequence shown here is derived from an EMBL/GenBank/DDBJ whole genome shotgun (WGS) entry which is preliminary data.</text>
</comment>
<feature type="region of interest" description="Disordered" evidence="1">
    <location>
        <begin position="1"/>
        <end position="20"/>
    </location>
</feature>
<keyword evidence="3" id="KW-1185">Reference proteome</keyword>
<organism evidence="2 3">
    <name type="scientific">Gemmata palustris</name>
    <dbReference type="NCBI Taxonomy" id="2822762"/>
    <lineage>
        <taxon>Bacteria</taxon>
        <taxon>Pseudomonadati</taxon>
        <taxon>Planctomycetota</taxon>
        <taxon>Planctomycetia</taxon>
        <taxon>Gemmatales</taxon>
        <taxon>Gemmataceae</taxon>
        <taxon>Gemmata</taxon>
    </lineage>
</organism>
<name>A0ABS5BPM9_9BACT</name>
<reference evidence="2 3" key="1">
    <citation type="submission" date="2021-04" db="EMBL/GenBank/DDBJ databases">
        <authorList>
            <person name="Ivanova A."/>
        </authorList>
    </citation>
    <scope>NUCLEOTIDE SEQUENCE [LARGE SCALE GENOMIC DNA]</scope>
    <source>
        <strain evidence="2 3">G18</strain>
    </source>
</reference>
<evidence type="ECO:0000256" key="1">
    <source>
        <dbReference type="SAM" id="MobiDB-lite"/>
    </source>
</evidence>
<proteinExistence type="predicted"/>
<dbReference type="Proteomes" id="UP000676565">
    <property type="component" value="Unassembled WGS sequence"/>
</dbReference>